<dbReference type="RefSeq" id="WP_055536511.1">
    <property type="nucleotide sequence ID" value="NZ_CP023695.1"/>
</dbReference>
<protein>
    <submittedName>
        <fullName evidence="3">GNAT family N-acetyltransferase</fullName>
    </submittedName>
</protein>
<dbReference type="EMBL" id="CP023695">
    <property type="protein sequence ID" value="QEV20175.1"/>
    <property type="molecule type" value="Genomic_DNA"/>
</dbReference>
<dbReference type="Proteomes" id="UP000326553">
    <property type="component" value="Chromosome"/>
</dbReference>
<dbReference type="Gene3D" id="3.40.630.30">
    <property type="match status" value="1"/>
</dbReference>
<dbReference type="InterPro" id="IPR052523">
    <property type="entry name" value="Trichothecene_AcTrans"/>
</dbReference>
<feature type="domain" description="N-acetyltransferase" evidence="2">
    <location>
        <begin position="58"/>
        <end position="218"/>
    </location>
</feature>
<dbReference type="SUPFAM" id="SSF55729">
    <property type="entry name" value="Acyl-CoA N-acyltransferases (Nat)"/>
    <property type="match status" value="1"/>
</dbReference>
<dbReference type="AlphaFoldDB" id="A0A5J6HTX3"/>
<dbReference type="PANTHER" id="PTHR42791">
    <property type="entry name" value="GNAT FAMILY ACETYLTRANSFERASE"/>
    <property type="match status" value="1"/>
</dbReference>
<gene>
    <name evidence="3" type="ORF">CP975_23945</name>
</gene>
<sequence length="225" mass="24307">MGVAIRRAGEVDRDAVVRLLDEAFMRDPVSSWVFPGEEHRRRRHGALMGAFFDLALDEGYVDITEDGAAAALWWSVPAAVPSAAPGSGEGVNAGEQGSAGAGGSAGEDGPALLREAVDPENERVELMGRLADEAHPTDRAHQYLHMIAVRPDRQGEGLGTALVTAVLDRCDREGLHAYLEASSARSRELYERLGFAFTGAPLDLPDGPRMWPMWREPRVVVPPSE</sequence>
<reference evidence="3 4" key="1">
    <citation type="submission" date="2017-09" db="EMBL/GenBank/DDBJ databases">
        <authorList>
            <person name="Lee N."/>
            <person name="Cho B.-K."/>
        </authorList>
    </citation>
    <scope>NUCLEOTIDE SEQUENCE [LARGE SCALE GENOMIC DNA]</scope>
    <source>
        <strain evidence="3 4">ATCC 12461</strain>
    </source>
</reference>
<name>A0A5J6HTX3_STRAD</name>
<evidence type="ECO:0000313" key="3">
    <source>
        <dbReference type="EMBL" id="QEV20175.1"/>
    </source>
</evidence>
<dbReference type="PANTHER" id="PTHR42791:SF1">
    <property type="entry name" value="N-ACETYLTRANSFERASE DOMAIN-CONTAINING PROTEIN"/>
    <property type="match status" value="1"/>
</dbReference>
<dbReference type="InterPro" id="IPR000182">
    <property type="entry name" value="GNAT_dom"/>
</dbReference>
<accession>A0A5J6HTX3</accession>
<dbReference type="PROSITE" id="PS51186">
    <property type="entry name" value="GNAT"/>
    <property type="match status" value="1"/>
</dbReference>
<dbReference type="OrthoDB" id="7057833at2"/>
<dbReference type="GO" id="GO:0016747">
    <property type="term" value="F:acyltransferase activity, transferring groups other than amino-acyl groups"/>
    <property type="evidence" value="ECO:0007669"/>
    <property type="project" value="InterPro"/>
</dbReference>
<evidence type="ECO:0000259" key="2">
    <source>
        <dbReference type="PROSITE" id="PS51186"/>
    </source>
</evidence>
<feature type="compositionally biased region" description="Gly residues" evidence="1">
    <location>
        <begin position="87"/>
        <end position="106"/>
    </location>
</feature>
<dbReference type="KEGG" id="salw:CP975_23945"/>
<proteinExistence type="predicted"/>
<evidence type="ECO:0000256" key="1">
    <source>
        <dbReference type="SAM" id="MobiDB-lite"/>
    </source>
</evidence>
<organism evidence="3 4">
    <name type="scientific">Streptomyces alboniger</name>
    <dbReference type="NCBI Taxonomy" id="132473"/>
    <lineage>
        <taxon>Bacteria</taxon>
        <taxon>Bacillati</taxon>
        <taxon>Actinomycetota</taxon>
        <taxon>Actinomycetes</taxon>
        <taxon>Kitasatosporales</taxon>
        <taxon>Streptomycetaceae</taxon>
        <taxon>Streptomyces</taxon>
        <taxon>Streptomyces aurantiacus group</taxon>
    </lineage>
</organism>
<keyword evidence="3" id="KW-0808">Transferase</keyword>
<evidence type="ECO:0000313" key="4">
    <source>
        <dbReference type="Proteomes" id="UP000326553"/>
    </source>
</evidence>
<keyword evidence="4" id="KW-1185">Reference proteome</keyword>
<dbReference type="Pfam" id="PF00583">
    <property type="entry name" value="Acetyltransf_1"/>
    <property type="match status" value="1"/>
</dbReference>
<dbReference type="InterPro" id="IPR016181">
    <property type="entry name" value="Acyl_CoA_acyltransferase"/>
</dbReference>
<dbReference type="CDD" id="cd04301">
    <property type="entry name" value="NAT_SF"/>
    <property type="match status" value="1"/>
</dbReference>
<feature type="region of interest" description="Disordered" evidence="1">
    <location>
        <begin position="84"/>
        <end position="111"/>
    </location>
</feature>